<dbReference type="EMBL" id="UYRT01013071">
    <property type="protein sequence ID" value="VDK52652.1"/>
    <property type="molecule type" value="Genomic_DNA"/>
</dbReference>
<reference evidence="3" key="1">
    <citation type="submission" date="2016-06" db="UniProtKB">
        <authorList>
            <consortium name="WormBaseParasite"/>
        </authorList>
    </citation>
    <scope>IDENTIFICATION</scope>
</reference>
<reference evidence="1 2" key="2">
    <citation type="submission" date="2018-11" db="EMBL/GenBank/DDBJ databases">
        <authorList>
            <consortium name="Pathogen Informatics"/>
        </authorList>
    </citation>
    <scope>NUCLEOTIDE SEQUENCE [LARGE SCALE GENOMIC DNA]</scope>
</reference>
<dbReference type="Proteomes" id="UP000271098">
    <property type="component" value="Unassembled WGS sequence"/>
</dbReference>
<dbReference type="WBParaSite" id="GPUH_0000591601-mRNA-1">
    <property type="protein sequence ID" value="GPUH_0000591601-mRNA-1"/>
    <property type="gene ID" value="GPUH_0000591601"/>
</dbReference>
<sequence>MVISLLIIKLNPRRFRSKEEIEPSDHPLGPGKIFVIYAKGQTTGHHSHAVKSALEQGPVKNHDFYKRDQVKYHGCKFYRFSTNHW</sequence>
<name>A0A183DB17_9BILA</name>
<evidence type="ECO:0000313" key="2">
    <source>
        <dbReference type="Proteomes" id="UP000271098"/>
    </source>
</evidence>
<accession>A0A183DB17</accession>
<evidence type="ECO:0000313" key="1">
    <source>
        <dbReference type="EMBL" id="VDK52652.1"/>
    </source>
</evidence>
<dbReference type="OrthoDB" id="5844260at2759"/>
<organism evidence="3">
    <name type="scientific">Gongylonema pulchrum</name>
    <dbReference type="NCBI Taxonomy" id="637853"/>
    <lineage>
        <taxon>Eukaryota</taxon>
        <taxon>Metazoa</taxon>
        <taxon>Ecdysozoa</taxon>
        <taxon>Nematoda</taxon>
        <taxon>Chromadorea</taxon>
        <taxon>Rhabditida</taxon>
        <taxon>Spirurina</taxon>
        <taxon>Spiruromorpha</taxon>
        <taxon>Spiruroidea</taxon>
        <taxon>Gongylonematidae</taxon>
        <taxon>Gongylonema</taxon>
    </lineage>
</organism>
<keyword evidence="2" id="KW-1185">Reference proteome</keyword>
<evidence type="ECO:0000313" key="3">
    <source>
        <dbReference type="WBParaSite" id="GPUH_0000591601-mRNA-1"/>
    </source>
</evidence>
<gene>
    <name evidence="1" type="ORF">GPUH_LOCUS5908</name>
</gene>
<dbReference type="PANTHER" id="PTHR46901:SF2">
    <property type="entry name" value="GH04942P"/>
    <property type="match status" value="1"/>
</dbReference>
<dbReference type="PANTHER" id="PTHR46901">
    <property type="entry name" value="GH04942P"/>
    <property type="match status" value="1"/>
</dbReference>
<protein>
    <submittedName>
        <fullName evidence="3">Flavodoxin-like domain-containing protein</fullName>
    </submittedName>
</protein>
<dbReference type="AlphaFoldDB" id="A0A183DB17"/>
<proteinExistence type="predicted"/>